<evidence type="ECO:0000313" key="7">
    <source>
        <dbReference type="Proteomes" id="UP001295794"/>
    </source>
</evidence>
<comment type="caution">
    <text evidence="6">The sequence shown here is derived from an EMBL/GenBank/DDBJ whole genome shotgun (WGS) entry which is preliminary data.</text>
</comment>
<organism evidence="6 7">
    <name type="scientific">Mycena citricolor</name>
    <dbReference type="NCBI Taxonomy" id="2018698"/>
    <lineage>
        <taxon>Eukaryota</taxon>
        <taxon>Fungi</taxon>
        <taxon>Dikarya</taxon>
        <taxon>Basidiomycota</taxon>
        <taxon>Agaricomycotina</taxon>
        <taxon>Agaricomycetes</taxon>
        <taxon>Agaricomycetidae</taxon>
        <taxon>Agaricales</taxon>
        <taxon>Marasmiineae</taxon>
        <taxon>Mycenaceae</taxon>
        <taxon>Mycena</taxon>
    </lineage>
</organism>
<evidence type="ECO:0000313" key="6">
    <source>
        <dbReference type="EMBL" id="CAK5277093.1"/>
    </source>
</evidence>
<dbReference type="InterPro" id="IPR051601">
    <property type="entry name" value="Serine_prot/Carboxylest_S33"/>
</dbReference>
<dbReference type="Pfam" id="PF00561">
    <property type="entry name" value="Abhydrolase_1"/>
    <property type="match status" value="1"/>
</dbReference>
<name>A0AAD2HJF3_9AGAR</name>
<dbReference type="InterPro" id="IPR029058">
    <property type="entry name" value="AB_hydrolase_fold"/>
</dbReference>
<comment type="similarity">
    <text evidence="1">Belongs to the peptidase S33 family.</text>
</comment>
<dbReference type="SUPFAM" id="SSF53474">
    <property type="entry name" value="alpha/beta-Hydrolases"/>
    <property type="match status" value="1"/>
</dbReference>
<feature type="signal peptide" evidence="3">
    <location>
        <begin position="1"/>
        <end position="21"/>
    </location>
</feature>
<evidence type="ECO:0000256" key="3">
    <source>
        <dbReference type="SAM" id="SignalP"/>
    </source>
</evidence>
<dbReference type="InterPro" id="IPR013595">
    <property type="entry name" value="Pept_S33_TAP-like_C"/>
</dbReference>
<feature type="domain" description="Peptidase S33 tripeptidyl aminopeptidase-like C-terminal" evidence="5">
    <location>
        <begin position="422"/>
        <end position="515"/>
    </location>
</feature>
<evidence type="ECO:0000256" key="2">
    <source>
        <dbReference type="ARBA" id="ARBA00022801"/>
    </source>
</evidence>
<evidence type="ECO:0000259" key="4">
    <source>
        <dbReference type="Pfam" id="PF00561"/>
    </source>
</evidence>
<dbReference type="AlphaFoldDB" id="A0AAD2HJF3"/>
<accession>A0AAD2HJF3</accession>
<dbReference type="PANTHER" id="PTHR43248:SF25">
    <property type="entry name" value="AB HYDROLASE-1 DOMAIN-CONTAINING PROTEIN-RELATED"/>
    <property type="match status" value="1"/>
</dbReference>
<keyword evidence="7" id="KW-1185">Reference proteome</keyword>
<dbReference type="Gene3D" id="3.40.50.1820">
    <property type="entry name" value="alpha/beta hydrolase"/>
    <property type="match status" value="1"/>
</dbReference>
<gene>
    <name evidence="6" type="ORF">MYCIT1_LOCUS25895</name>
</gene>
<keyword evidence="2" id="KW-0378">Hydrolase</keyword>
<feature type="chain" id="PRO_5041984163" evidence="3">
    <location>
        <begin position="22"/>
        <end position="558"/>
    </location>
</feature>
<feature type="domain" description="AB hydrolase-1" evidence="4">
    <location>
        <begin position="88"/>
        <end position="242"/>
    </location>
</feature>
<dbReference type="Proteomes" id="UP001295794">
    <property type="component" value="Unassembled WGS sequence"/>
</dbReference>
<reference evidence="6" key="1">
    <citation type="submission" date="2023-11" db="EMBL/GenBank/DDBJ databases">
        <authorList>
            <person name="De Vega J J."/>
            <person name="De Vega J J."/>
        </authorList>
    </citation>
    <scope>NUCLEOTIDE SEQUENCE</scope>
</reference>
<dbReference type="GO" id="GO:0016787">
    <property type="term" value="F:hydrolase activity"/>
    <property type="evidence" value="ECO:0007669"/>
    <property type="project" value="UniProtKB-KW"/>
</dbReference>
<dbReference type="EMBL" id="CAVNYO010000419">
    <property type="protein sequence ID" value="CAK5277093.1"/>
    <property type="molecule type" value="Genomic_DNA"/>
</dbReference>
<dbReference type="PANTHER" id="PTHR43248">
    <property type="entry name" value="2-SUCCINYL-6-HYDROXY-2,4-CYCLOHEXADIENE-1-CARBOXYLATE SYNTHASE"/>
    <property type="match status" value="1"/>
</dbReference>
<evidence type="ECO:0000256" key="1">
    <source>
        <dbReference type="ARBA" id="ARBA00010088"/>
    </source>
</evidence>
<evidence type="ECO:0000259" key="5">
    <source>
        <dbReference type="Pfam" id="PF08386"/>
    </source>
</evidence>
<sequence length="558" mass="59660">MPFLRTLILLAFAAHWTPISAQSSTTFDWSNLNSTANLAWVDCYSPPFQCTRLQVPLDYSDLSIGNAGIAIVRLPATVNRSSTEYLGPLLFNPGGPGGSGVDSMVQLGPLFQQVIGGQYDYVGFDPRGVSFSTPAANIFFSAAERAQWTAGLYPTSLNASSEALLRHWGLSQVLGELAEKRDQTQIFKYMSTDNVARDMLYITQKAGFEKISYYGISYGTVLGATFAALFPDKINRMIIDGVVDAEAWYSANLTIESTDTDKVLESFFTGCATAGPTLCAFHAATPVAISARLENLTNAVRAKPVPVVTPAGYGLVDYSLLRSVIFQSLYAPYDTFPALAQGLAALEGGDGSSIFGQSSLAQPVFQCSPNDTSNSIGQDAGLGPVECGDSVEITDSLAELTDGWLAAAKVSRFAEFLAGSFRIQCAGWKIRRQGRFLGPVSAANTSFPLLIATTVADPVAPAIAAHNTQSRFPGSVLLTQNSPGHTTFTTSSVCTLGHYRAYLLSGALPQDGTTCEPQATLFSGNQSTARRDIDDAMESFSATGREVLMKAKTMRFAY</sequence>
<proteinExistence type="inferred from homology"/>
<dbReference type="InterPro" id="IPR000073">
    <property type="entry name" value="AB_hydrolase_1"/>
</dbReference>
<protein>
    <submittedName>
        <fullName evidence="6">Uncharacterized protein</fullName>
    </submittedName>
</protein>
<keyword evidence="3" id="KW-0732">Signal</keyword>
<dbReference type="Pfam" id="PF08386">
    <property type="entry name" value="Abhydrolase_4"/>
    <property type="match status" value="1"/>
</dbReference>